<gene>
    <name evidence="1" type="ORF">FAZ95_08050</name>
</gene>
<proteinExistence type="predicted"/>
<evidence type="ECO:0000313" key="1">
    <source>
        <dbReference type="EMBL" id="QCP49134.1"/>
    </source>
</evidence>
<evidence type="ECO:0008006" key="3">
    <source>
        <dbReference type="Google" id="ProtNLM"/>
    </source>
</evidence>
<reference evidence="1 2" key="1">
    <citation type="submission" date="2019-05" db="EMBL/GenBank/DDBJ databases">
        <title>Burkholderia sp. DHOD12, isolated from subtropical forest soil.</title>
        <authorList>
            <person name="Gao Z.-H."/>
            <person name="Qiu L.-H."/>
        </authorList>
    </citation>
    <scope>NUCLEOTIDE SEQUENCE [LARGE SCALE GENOMIC DNA]</scope>
    <source>
        <strain evidence="1 2">DHOD12</strain>
    </source>
</reference>
<keyword evidence="2" id="KW-1185">Reference proteome</keyword>
<name>A0A4P8IQG0_9BURK</name>
<organism evidence="1 2">
    <name type="scientific">Trinickia violacea</name>
    <dbReference type="NCBI Taxonomy" id="2571746"/>
    <lineage>
        <taxon>Bacteria</taxon>
        <taxon>Pseudomonadati</taxon>
        <taxon>Pseudomonadota</taxon>
        <taxon>Betaproteobacteria</taxon>
        <taxon>Burkholderiales</taxon>
        <taxon>Burkholderiaceae</taxon>
        <taxon>Trinickia</taxon>
    </lineage>
</organism>
<evidence type="ECO:0000313" key="2">
    <source>
        <dbReference type="Proteomes" id="UP000298656"/>
    </source>
</evidence>
<dbReference type="AlphaFoldDB" id="A0A4P8IQG0"/>
<dbReference type="OrthoDB" id="8594232at2"/>
<dbReference type="RefSeq" id="WP_137331965.1">
    <property type="nucleotide sequence ID" value="NZ_CP040077.1"/>
</dbReference>
<accession>A0A4P8IQG0</accession>
<dbReference type="EMBL" id="CP040077">
    <property type="protein sequence ID" value="QCP49134.1"/>
    <property type="molecule type" value="Genomic_DNA"/>
</dbReference>
<protein>
    <recommendedName>
        <fullName evidence="3">PAAR domain-containing protein</fullName>
    </recommendedName>
</protein>
<dbReference type="Proteomes" id="UP000298656">
    <property type="component" value="Chromosome 1"/>
</dbReference>
<sequence>MTGIYYAAVEDDPLTSGKGSRVFAYKQAGTIKGDDGKYRRLAFIGDEAYCPACNSTGTITYGAGVSDRKRMIDFVNGGRRQAVGGDIVLCKCDAPPRIIAVYGRKWMIHDRGEEKPASVAIAPAEGLTYDEQFTLTDAAGSALADTWYTVRLPSGELLHGVTDSSGKTARYATDGAHRLALYLGHRET</sequence>
<dbReference type="KEGG" id="tvl:FAZ95_08050"/>